<dbReference type="RefSeq" id="YP_009097761.1">
    <property type="nucleotide sequence ID" value="NC_025414.1"/>
</dbReference>
<evidence type="ECO:0000313" key="1">
    <source>
        <dbReference type="EMBL" id="AIK68095.1"/>
    </source>
</evidence>
<dbReference type="GeneID" id="22113631"/>
<dbReference type="Proteomes" id="UP000201263">
    <property type="component" value="Segment"/>
</dbReference>
<dbReference type="KEGG" id="vg:22113631"/>
<reference evidence="1 2" key="1">
    <citation type="submission" date="2014-07" db="EMBL/GenBank/DDBJ databases">
        <title>Complete Genome of Citrobacter freundii Myophage Miller.</title>
        <authorList>
            <person name="Hwang K."/>
            <person name="Luna A.J."/>
            <person name="Hernandez A.C."/>
            <person name="Everett G.F.K."/>
        </authorList>
    </citation>
    <scope>NUCLEOTIDE SEQUENCE [LARGE SCALE GENOMIC DNA]</scope>
</reference>
<sequence length="106" mass="11881">MTKAERIINHLQTGFPYQGDLQRDIIELLSQHDGMQAEIQELTHPDANVFASLMDDVIAIDADELGCIETTSAGDKVILKQACERIDALHDRLFQLTFPSKNDKPC</sequence>
<proteinExistence type="predicted"/>
<organism evidence="1 2">
    <name type="scientific">Citrobacter phage Miller</name>
    <dbReference type="NCBI Taxonomy" id="1527524"/>
    <lineage>
        <taxon>Viruses</taxon>
        <taxon>Duplodnaviria</taxon>
        <taxon>Heunggongvirae</taxon>
        <taxon>Uroviricota</taxon>
        <taxon>Caudoviricetes</taxon>
        <taxon>Pantevenvirales</taxon>
        <taxon>Straboviridae</taxon>
        <taxon>Pseudotevenvirus</taxon>
        <taxon>Pseudotevenvirus miller</taxon>
    </lineage>
</organism>
<evidence type="ECO:0000313" key="2">
    <source>
        <dbReference type="Proteomes" id="UP000201263"/>
    </source>
</evidence>
<gene>
    <name evidence="1" type="ORF">CPTMiller_00159</name>
</gene>
<protein>
    <submittedName>
        <fullName evidence="1">Uncharacterized protein</fullName>
    </submittedName>
</protein>
<dbReference type="EMBL" id="KM236237">
    <property type="protein sequence ID" value="AIK68095.1"/>
    <property type="molecule type" value="Genomic_DNA"/>
</dbReference>
<name>A0A076YL60_9CAUD</name>
<accession>A0A076YL60</accession>
<keyword evidence="2" id="KW-1185">Reference proteome</keyword>